<sequence>MKINVIGGEMDRREIDEYIKYVGQKYVGRQICELDITIDGEFVDLKVHFKDMDFQRAYRSADYLVNSMEKLNDAKQKEFSEKERHKV</sequence>
<name>A0A1H6K1Y7_RUMFL</name>
<dbReference type="OrthoDB" id="3173988at2"/>
<gene>
    <name evidence="1" type="ORF">SAMN02910265_02027</name>
</gene>
<reference evidence="1 2" key="1">
    <citation type="submission" date="2016-10" db="EMBL/GenBank/DDBJ databases">
        <authorList>
            <person name="de Groot N.N."/>
        </authorList>
    </citation>
    <scope>NUCLEOTIDE SEQUENCE [LARGE SCALE GENOMIC DNA]</scope>
    <source>
        <strain evidence="1 2">YAD2003</strain>
    </source>
</reference>
<organism evidence="1 2">
    <name type="scientific">Ruminococcus flavefaciens</name>
    <dbReference type="NCBI Taxonomy" id="1265"/>
    <lineage>
        <taxon>Bacteria</taxon>
        <taxon>Bacillati</taxon>
        <taxon>Bacillota</taxon>
        <taxon>Clostridia</taxon>
        <taxon>Eubacteriales</taxon>
        <taxon>Oscillospiraceae</taxon>
        <taxon>Ruminococcus</taxon>
    </lineage>
</organism>
<proteinExistence type="predicted"/>
<dbReference type="EMBL" id="FNWV01000006">
    <property type="protein sequence ID" value="SEH66316.1"/>
    <property type="molecule type" value="Genomic_DNA"/>
</dbReference>
<dbReference type="RefSeq" id="WP_074717000.1">
    <property type="nucleotide sequence ID" value="NZ_FNWV01000006.1"/>
</dbReference>
<accession>A0A1H6K1Y7</accession>
<evidence type="ECO:0000313" key="2">
    <source>
        <dbReference type="Proteomes" id="UP000183190"/>
    </source>
</evidence>
<dbReference type="Proteomes" id="UP000183190">
    <property type="component" value="Unassembled WGS sequence"/>
</dbReference>
<evidence type="ECO:0000313" key="1">
    <source>
        <dbReference type="EMBL" id="SEH66316.1"/>
    </source>
</evidence>
<dbReference type="AlphaFoldDB" id="A0A1H6K1Y7"/>
<protein>
    <submittedName>
        <fullName evidence="1">Uncharacterized protein</fullName>
    </submittedName>
</protein>